<dbReference type="InterPro" id="IPR051465">
    <property type="entry name" value="Cell_Envelope_Struct_Comp"/>
</dbReference>
<dbReference type="RefSeq" id="WP_379270337.1">
    <property type="nucleotide sequence ID" value="NZ_JBHUMY010000006.1"/>
</dbReference>
<evidence type="ECO:0000259" key="1">
    <source>
        <dbReference type="PROSITE" id="PS51272"/>
    </source>
</evidence>
<dbReference type="InterPro" id="IPR008965">
    <property type="entry name" value="CBM2/CBM3_carb-bd_dom_sf"/>
</dbReference>
<accession>A0ABW5QTF1</accession>
<dbReference type="EMBL" id="JBHUMY010000006">
    <property type="protein sequence ID" value="MFD2659647.1"/>
    <property type="molecule type" value="Genomic_DNA"/>
</dbReference>
<feature type="domain" description="SLH" evidence="1">
    <location>
        <begin position="286"/>
        <end position="352"/>
    </location>
</feature>
<comment type="caution">
    <text evidence="2">The sequence shown here is derived from an EMBL/GenBank/DDBJ whole genome shotgun (WGS) entry which is preliminary data.</text>
</comment>
<dbReference type="SUPFAM" id="SSF49384">
    <property type="entry name" value="Carbohydrate-binding domain"/>
    <property type="match status" value="1"/>
</dbReference>
<dbReference type="Pfam" id="PF00395">
    <property type="entry name" value="SLH"/>
    <property type="match status" value="3"/>
</dbReference>
<evidence type="ECO:0000313" key="2">
    <source>
        <dbReference type="EMBL" id="MFD2659647.1"/>
    </source>
</evidence>
<keyword evidence="3" id="KW-1185">Reference proteome</keyword>
<feature type="domain" description="SLH" evidence="1">
    <location>
        <begin position="354"/>
        <end position="412"/>
    </location>
</feature>
<organism evidence="2 3">
    <name type="scientific">Paenibacillus thailandensis</name>
    <dbReference type="NCBI Taxonomy" id="393250"/>
    <lineage>
        <taxon>Bacteria</taxon>
        <taxon>Bacillati</taxon>
        <taxon>Bacillota</taxon>
        <taxon>Bacilli</taxon>
        <taxon>Bacillales</taxon>
        <taxon>Paenibacillaceae</taxon>
        <taxon>Paenibacillus</taxon>
    </lineage>
</organism>
<dbReference type="CDD" id="cd08547">
    <property type="entry name" value="Type_II_cohesin"/>
    <property type="match status" value="1"/>
</dbReference>
<dbReference type="InterPro" id="IPR001119">
    <property type="entry name" value="SLH_dom"/>
</dbReference>
<dbReference type="Gene3D" id="2.60.40.680">
    <property type="match status" value="1"/>
</dbReference>
<sequence>MNGTKRHKRAYRAFPIVICMLAYVLFGLQPAAIAAGQEAKLPQVRIVTSAAQAQVGDVFEVAVWLQGFTGDYADIQGYEVHLAFDASLVQPVAEIGDPALKPAVFQAAAGPMTLVNSIDAESGTVKVSQITTKKGSLLFAGYGKIGTVTFKAASPGVVRFSQTKSIVIKADNPGVNVIHTINSASVEIVPAGGAAAGGAAETQEQIGEAPSESGSGVTDEQALQAFKDYGDVAALSWAKDAIGAFARSKVLQGSPSGYFEPRRSMTRAEFAKTAVVALGLDMKQQLKPTFADVPKTAWHYDYVETAAQYGLVQGTPLGAAKYFKPNDPITRAEIAAIVARVLRELEGDAAGETVRLPFADVPAAHWAYEDIRLLYGLKLLEGKSDRQFAPGDKASRAEMAVLLDRVLTRLNG</sequence>
<dbReference type="PANTHER" id="PTHR43308">
    <property type="entry name" value="OUTER MEMBRANE PROTEIN ALPHA-RELATED"/>
    <property type="match status" value="1"/>
</dbReference>
<name>A0ABW5QTF1_9BACL</name>
<reference evidence="3" key="1">
    <citation type="journal article" date="2019" name="Int. J. Syst. Evol. Microbiol.">
        <title>The Global Catalogue of Microorganisms (GCM) 10K type strain sequencing project: providing services to taxonomists for standard genome sequencing and annotation.</title>
        <authorList>
            <consortium name="The Broad Institute Genomics Platform"/>
            <consortium name="The Broad Institute Genome Sequencing Center for Infectious Disease"/>
            <person name="Wu L."/>
            <person name="Ma J."/>
        </authorList>
    </citation>
    <scope>NUCLEOTIDE SEQUENCE [LARGE SCALE GENOMIC DNA]</scope>
    <source>
        <strain evidence="3">TISTR 1827</strain>
    </source>
</reference>
<gene>
    <name evidence="2" type="ORF">ACFSW5_05130</name>
</gene>
<dbReference type="Proteomes" id="UP001597493">
    <property type="component" value="Unassembled WGS sequence"/>
</dbReference>
<dbReference type="PANTHER" id="PTHR43308:SF5">
    <property type="entry name" value="S-LAYER PROTEIN _ PEPTIDOGLYCAN ENDO-BETA-N-ACETYLGLUCOSAMINIDASE"/>
    <property type="match status" value="1"/>
</dbReference>
<evidence type="ECO:0000313" key="3">
    <source>
        <dbReference type="Proteomes" id="UP001597493"/>
    </source>
</evidence>
<protein>
    <submittedName>
        <fullName evidence="2">S-layer homology domain-containing protein</fullName>
    </submittedName>
</protein>
<feature type="domain" description="SLH" evidence="1">
    <location>
        <begin position="225"/>
        <end position="285"/>
    </location>
</feature>
<dbReference type="PROSITE" id="PS51272">
    <property type="entry name" value="SLH"/>
    <property type="match status" value="3"/>
</dbReference>
<proteinExistence type="predicted"/>